<dbReference type="PANTHER" id="PTHR43123:SF4">
    <property type="entry name" value="POLYSACCHARIDE DEACETYLASE"/>
    <property type="match status" value="1"/>
</dbReference>
<dbReference type="AlphaFoldDB" id="A0A2V4AGU0"/>
<accession>A0A2V4AGU0</accession>
<keyword evidence="3" id="KW-1185">Reference proteome</keyword>
<dbReference type="Proteomes" id="UP000249915">
    <property type="component" value="Unassembled WGS sequence"/>
</dbReference>
<sequence>MPWKDGYTISDERGIADADVRWPGGATCCFGITVDLGPNCGSAGITARDLDTPENYYGLHGGLEAVRETLARHKLRATFAVPGVMAELYPEIVGSLHADGHEIAANGWRREDISALDRTEERDRIRRTVAALAEATGERPAGWYCLPRAGDKYAVGAISPYTVPLLLEEGFSYLGNSPADDVPHYWVADPAGPVAILAMPYYYPFDDQFFLLFPARGTGLEHADALDRNWRAEFAAQYRRGRAFTMNLHPHAIAWPNRLRRLDDFLAHAVARPGIWNATAGECARHWLGAYPPAKTLRLEPSIWQHHEDSLN</sequence>
<dbReference type="PANTHER" id="PTHR43123">
    <property type="entry name" value="POLYSACCHARIDE DEACETYLASE-RELATED"/>
    <property type="match status" value="1"/>
</dbReference>
<evidence type="ECO:0000313" key="2">
    <source>
        <dbReference type="EMBL" id="PXY18921.1"/>
    </source>
</evidence>
<reference evidence="2 3" key="1">
    <citation type="submission" date="2016-07" db="EMBL/GenBank/DDBJ databases">
        <title>Draft genome sequence of Prauserella muralis DSM 45305, isolated from a mould-covered wall in an indoor environment.</title>
        <authorList>
            <person name="Ruckert C."/>
            <person name="Albersmeier A."/>
            <person name="Jiang C.-L."/>
            <person name="Jiang Y."/>
            <person name="Kalinowski J."/>
            <person name="Schneider O."/>
            <person name="Winkler A."/>
            <person name="Zotchev S.B."/>
        </authorList>
    </citation>
    <scope>NUCLEOTIDE SEQUENCE [LARGE SCALE GENOMIC DNA]</scope>
    <source>
        <strain evidence="2 3">DSM 45305</strain>
    </source>
</reference>
<organism evidence="2 3">
    <name type="scientific">Prauserella muralis</name>
    <dbReference type="NCBI Taxonomy" id="588067"/>
    <lineage>
        <taxon>Bacteria</taxon>
        <taxon>Bacillati</taxon>
        <taxon>Actinomycetota</taxon>
        <taxon>Actinomycetes</taxon>
        <taxon>Pseudonocardiales</taxon>
        <taxon>Pseudonocardiaceae</taxon>
        <taxon>Prauserella</taxon>
    </lineage>
</organism>
<dbReference type="Gene3D" id="3.20.20.370">
    <property type="entry name" value="Glycoside hydrolase/deacetylase"/>
    <property type="match status" value="1"/>
</dbReference>
<dbReference type="GO" id="GO:0016810">
    <property type="term" value="F:hydrolase activity, acting on carbon-nitrogen (but not peptide) bonds"/>
    <property type="evidence" value="ECO:0007669"/>
    <property type="project" value="InterPro"/>
</dbReference>
<gene>
    <name evidence="2" type="ORF">BAY60_29250</name>
</gene>
<name>A0A2V4AGU0_9PSEU</name>
<dbReference type="RefSeq" id="WP_112284845.1">
    <property type="nucleotide sequence ID" value="NZ_MASW01000007.1"/>
</dbReference>
<dbReference type="InterPro" id="IPR002509">
    <property type="entry name" value="NODB_dom"/>
</dbReference>
<evidence type="ECO:0000259" key="1">
    <source>
        <dbReference type="Pfam" id="PF01522"/>
    </source>
</evidence>
<dbReference type="InterPro" id="IPR011330">
    <property type="entry name" value="Glyco_hydro/deAcase_b/a-brl"/>
</dbReference>
<comment type="caution">
    <text evidence="2">The sequence shown here is derived from an EMBL/GenBank/DDBJ whole genome shotgun (WGS) entry which is preliminary data.</text>
</comment>
<dbReference type="EMBL" id="MASW01000007">
    <property type="protein sequence ID" value="PXY18921.1"/>
    <property type="molecule type" value="Genomic_DNA"/>
</dbReference>
<dbReference type="GO" id="GO:0005975">
    <property type="term" value="P:carbohydrate metabolic process"/>
    <property type="evidence" value="ECO:0007669"/>
    <property type="project" value="InterPro"/>
</dbReference>
<dbReference type="OrthoDB" id="9787041at2"/>
<feature type="domain" description="NodB homology" evidence="1">
    <location>
        <begin position="63"/>
        <end position="148"/>
    </location>
</feature>
<proteinExistence type="predicted"/>
<dbReference type="Pfam" id="PF01522">
    <property type="entry name" value="Polysacc_deac_1"/>
    <property type="match status" value="1"/>
</dbReference>
<evidence type="ECO:0000313" key="3">
    <source>
        <dbReference type="Proteomes" id="UP000249915"/>
    </source>
</evidence>
<dbReference type="SUPFAM" id="SSF88713">
    <property type="entry name" value="Glycoside hydrolase/deacetylase"/>
    <property type="match status" value="1"/>
</dbReference>
<protein>
    <recommendedName>
        <fullName evidence="1">NodB homology domain-containing protein</fullName>
    </recommendedName>
</protein>